<dbReference type="PANTHER" id="PTHR12558">
    <property type="entry name" value="CELL DIVISION CYCLE 16,23,27"/>
    <property type="match status" value="1"/>
</dbReference>
<dbReference type="SUPFAM" id="SSF48452">
    <property type="entry name" value="TPR-like"/>
    <property type="match status" value="2"/>
</dbReference>
<dbReference type="OrthoDB" id="10262026at2759"/>
<proteinExistence type="predicted"/>
<dbReference type="PANTHER" id="PTHR12558:SF10">
    <property type="entry name" value="CELL DIVISION CYCLE PROTEIN 23 HOMOLOG"/>
    <property type="match status" value="1"/>
</dbReference>
<evidence type="ECO:0000256" key="6">
    <source>
        <dbReference type="ARBA" id="ARBA00023306"/>
    </source>
</evidence>
<feature type="region of interest" description="Disordered" evidence="8">
    <location>
        <begin position="591"/>
        <end position="630"/>
    </location>
</feature>
<dbReference type="Pfam" id="PF04049">
    <property type="entry name" value="ANAPC8"/>
    <property type="match status" value="1"/>
</dbReference>
<evidence type="ECO:0000256" key="5">
    <source>
        <dbReference type="ARBA" id="ARBA00022803"/>
    </source>
</evidence>
<dbReference type="PROSITE" id="PS50005">
    <property type="entry name" value="TPR"/>
    <property type="match status" value="2"/>
</dbReference>
<protein>
    <recommendedName>
        <fullName evidence="9">Cdc23 domain-containing protein</fullName>
    </recommendedName>
</protein>
<evidence type="ECO:0000256" key="1">
    <source>
        <dbReference type="ARBA" id="ARBA00022618"/>
    </source>
</evidence>
<keyword evidence="5 7" id="KW-0802">TPR repeat</keyword>
<feature type="repeat" description="TPR" evidence="7">
    <location>
        <begin position="392"/>
        <end position="425"/>
    </location>
</feature>
<dbReference type="AlphaFoldDB" id="A0A9P5PQB7"/>
<keyword evidence="6" id="KW-0131">Cell cycle</keyword>
<comment type="caution">
    <text evidence="10">The sequence shown here is derived from an EMBL/GenBank/DDBJ whole genome shotgun (WGS) entry which is preliminary data.</text>
</comment>
<evidence type="ECO:0000313" key="10">
    <source>
        <dbReference type="EMBL" id="KAF9066627.1"/>
    </source>
</evidence>
<keyword evidence="11" id="KW-1185">Reference proteome</keyword>
<evidence type="ECO:0000256" key="8">
    <source>
        <dbReference type="SAM" id="MobiDB-lite"/>
    </source>
</evidence>
<keyword evidence="1" id="KW-0132">Cell division</keyword>
<evidence type="ECO:0000256" key="4">
    <source>
        <dbReference type="ARBA" id="ARBA00022786"/>
    </source>
</evidence>
<dbReference type="InterPro" id="IPR011990">
    <property type="entry name" value="TPR-like_helical_dom_sf"/>
</dbReference>
<name>A0A9P5PQB7_9AGAR</name>
<reference evidence="10" key="1">
    <citation type="submission" date="2020-11" db="EMBL/GenBank/DDBJ databases">
        <authorList>
            <consortium name="DOE Joint Genome Institute"/>
            <person name="Ahrendt S."/>
            <person name="Riley R."/>
            <person name="Andreopoulos W."/>
            <person name="Labutti K."/>
            <person name="Pangilinan J."/>
            <person name="Ruiz-Duenas F.J."/>
            <person name="Barrasa J.M."/>
            <person name="Sanchez-Garcia M."/>
            <person name="Camarero S."/>
            <person name="Miyauchi S."/>
            <person name="Serrano A."/>
            <person name="Linde D."/>
            <person name="Babiker R."/>
            <person name="Drula E."/>
            <person name="Ayuso-Fernandez I."/>
            <person name="Pacheco R."/>
            <person name="Padilla G."/>
            <person name="Ferreira P."/>
            <person name="Barriuso J."/>
            <person name="Kellner H."/>
            <person name="Castanera R."/>
            <person name="Alfaro M."/>
            <person name="Ramirez L."/>
            <person name="Pisabarro A.G."/>
            <person name="Kuo A."/>
            <person name="Tritt A."/>
            <person name="Lipzen A."/>
            <person name="He G."/>
            <person name="Yan M."/>
            <person name="Ng V."/>
            <person name="Cullen D."/>
            <person name="Martin F."/>
            <person name="Rosso M.-N."/>
            <person name="Henrissat B."/>
            <person name="Hibbett D."/>
            <person name="Martinez A.T."/>
            <person name="Grigoriev I.V."/>
        </authorList>
    </citation>
    <scope>NUCLEOTIDE SEQUENCE</scope>
    <source>
        <strain evidence="10">AH 40177</strain>
    </source>
</reference>
<sequence>MAYSDLDIVQELRSSIRECSNRGLLAATKWSSELLLSIPASRRQSPFNANLLSANISTSTPARSPRLHRSPSFVDQLPVLSQPPAAQKHPHAPPLVPFNHIREEPGEEDSMTTARICFEAKEYSRVPALVAGCVSPAARFMSMYSRFLVSEHCANLEWHTYDNTRHQSPEPINKDTEILLSEITNETDPFLLLLKAIFLSRLFRREEAMESVILSIAGFPWNWSAWTLLISCIRDGEELTAILPLLPLPPTHPLVQMFQIKTSNELHNPTENEIGLCDRLLGADSFAGSLWLMTQRATALYHLHDFSLAEAQFDRILTLDPYRIDDIDVLSNILYVTNNRLKLTRLANEFLAIDKDRPEVCCLVGNHYSLRAEHVKAIKYFRRATQLDRTYLSAWTLLGHEYVEVKNSHAAIEAYRRAVNVNRKDYRAWYGLGQAYELLNMHEYALHYYQYATALKPYDVRLWQAQGMCYEEMGRLREAVECLKRALIPADPHEINLMLMLARIHRDLDEQAEAVAYHRRVVEVCQADLRPVQDYAKSSLEVAAYQLDIPDGDLLLAQDYLERVAASNAEDVTRAVEMLKAVNTAMQAKLGLGNDEEPGNSGADETEGTPWDPAEVVVEGYSGVPKSSQS</sequence>
<keyword evidence="2" id="KW-0677">Repeat</keyword>
<feature type="repeat" description="TPR" evidence="7">
    <location>
        <begin position="426"/>
        <end position="459"/>
    </location>
</feature>
<accession>A0A9P5PQB7</accession>
<dbReference type="InterPro" id="IPR019734">
    <property type="entry name" value="TPR_rpt"/>
</dbReference>
<keyword evidence="3" id="KW-0498">Mitosis</keyword>
<dbReference type="Proteomes" id="UP000772434">
    <property type="component" value="Unassembled WGS sequence"/>
</dbReference>
<evidence type="ECO:0000313" key="11">
    <source>
        <dbReference type="Proteomes" id="UP000772434"/>
    </source>
</evidence>
<dbReference type="GO" id="GO:0016567">
    <property type="term" value="P:protein ubiquitination"/>
    <property type="evidence" value="ECO:0007669"/>
    <property type="project" value="TreeGrafter"/>
</dbReference>
<dbReference type="GO" id="GO:0045842">
    <property type="term" value="P:positive regulation of mitotic metaphase/anaphase transition"/>
    <property type="evidence" value="ECO:0007669"/>
    <property type="project" value="TreeGrafter"/>
</dbReference>
<dbReference type="EMBL" id="JADNRY010000084">
    <property type="protein sequence ID" value="KAF9066627.1"/>
    <property type="molecule type" value="Genomic_DNA"/>
</dbReference>
<evidence type="ECO:0000259" key="9">
    <source>
        <dbReference type="Pfam" id="PF04049"/>
    </source>
</evidence>
<evidence type="ECO:0000256" key="2">
    <source>
        <dbReference type="ARBA" id="ARBA00022737"/>
    </source>
</evidence>
<feature type="domain" description="Cdc23" evidence="9">
    <location>
        <begin position="8"/>
        <end position="297"/>
    </location>
</feature>
<evidence type="ECO:0000256" key="7">
    <source>
        <dbReference type="PROSITE-ProRule" id="PRU00339"/>
    </source>
</evidence>
<dbReference type="GO" id="GO:0005680">
    <property type="term" value="C:anaphase-promoting complex"/>
    <property type="evidence" value="ECO:0007669"/>
    <property type="project" value="InterPro"/>
</dbReference>
<dbReference type="Gene3D" id="1.25.40.10">
    <property type="entry name" value="Tetratricopeptide repeat domain"/>
    <property type="match status" value="2"/>
</dbReference>
<dbReference type="InterPro" id="IPR007192">
    <property type="entry name" value="APC8"/>
</dbReference>
<dbReference type="Pfam" id="PF13432">
    <property type="entry name" value="TPR_16"/>
    <property type="match status" value="1"/>
</dbReference>
<organism evidence="10 11">
    <name type="scientific">Rhodocollybia butyracea</name>
    <dbReference type="NCBI Taxonomy" id="206335"/>
    <lineage>
        <taxon>Eukaryota</taxon>
        <taxon>Fungi</taxon>
        <taxon>Dikarya</taxon>
        <taxon>Basidiomycota</taxon>
        <taxon>Agaricomycotina</taxon>
        <taxon>Agaricomycetes</taxon>
        <taxon>Agaricomycetidae</taxon>
        <taxon>Agaricales</taxon>
        <taxon>Marasmiineae</taxon>
        <taxon>Omphalotaceae</taxon>
        <taxon>Rhodocollybia</taxon>
    </lineage>
</organism>
<dbReference type="Pfam" id="PF13181">
    <property type="entry name" value="TPR_8"/>
    <property type="match status" value="1"/>
</dbReference>
<gene>
    <name evidence="10" type="ORF">BDP27DRAFT_1449615</name>
</gene>
<dbReference type="GO" id="GO:0051301">
    <property type="term" value="P:cell division"/>
    <property type="evidence" value="ECO:0007669"/>
    <property type="project" value="UniProtKB-KW"/>
</dbReference>
<dbReference type="GO" id="GO:0031145">
    <property type="term" value="P:anaphase-promoting complex-dependent catabolic process"/>
    <property type="evidence" value="ECO:0007669"/>
    <property type="project" value="TreeGrafter"/>
</dbReference>
<keyword evidence="4" id="KW-0833">Ubl conjugation pathway</keyword>
<evidence type="ECO:0000256" key="3">
    <source>
        <dbReference type="ARBA" id="ARBA00022776"/>
    </source>
</evidence>
<dbReference type="SMART" id="SM00028">
    <property type="entry name" value="TPR"/>
    <property type="match status" value="6"/>
</dbReference>